<dbReference type="AlphaFoldDB" id="A0A443QGA4"/>
<dbReference type="InterPro" id="IPR035979">
    <property type="entry name" value="RBD_domain_sf"/>
</dbReference>
<evidence type="ECO:0000313" key="1">
    <source>
        <dbReference type="EMBL" id="RWS02050.1"/>
    </source>
</evidence>
<dbReference type="EMBL" id="NCKV01056581">
    <property type="protein sequence ID" value="RWS02050.1"/>
    <property type="molecule type" value="Genomic_DNA"/>
</dbReference>
<proteinExistence type="predicted"/>
<dbReference type="VEuPathDB" id="VectorBase:LDEU014351"/>
<feature type="non-terminal residue" evidence="1">
    <location>
        <position position="58"/>
    </location>
</feature>
<gene>
    <name evidence="1" type="ORF">B4U80_00056</name>
</gene>
<evidence type="ECO:0000313" key="2">
    <source>
        <dbReference type="Proteomes" id="UP000288716"/>
    </source>
</evidence>
<accession>A0A443QGA4</accession>
<keyword evidence="2" id="KW-1185">Reference proteome</keyword>
<dbReference type="Proteomes" id="UP000288716">
    <property type="component" value="Unassembled WGS sequence"/>
</dbReference>
<dbReference type="SUPFAM" id="SSF54928">
    <property type="entry name" value="RNA-binding domain, RBD"/>
    <property type="match status" value="1"/>
</dbReference>
<sequence>MSKHRFQKNGPLKNVWIDRNPPGYAFYAADVARALGGSKIDGSRVNVEISHGRTRNRG</sequence>
<dbReference type="OrthoDB" id="5970at2759"/>
<dbReference type="STRING" id="299467.A0A443QGA4"/>
<name>A0A443QGA4_9ACAR</name>
<dbReference type="GO" id="GO:0003676">
    <property type="term" value="F:nucleic acid binding"/>
    <property type="evidence" value="ECO:0007669"/>
    <property type="project" value="InterPro"/>
</dbReference>
<reference evidence="1 2" key="1">
    <citation type="journal article" date="2018" name="Gigascience">
        <title>Genomes of trombidid mites reveal novel predicted allergens and laterally-transferred genes associated with secondary metabolism.</title>
        <authorList>
            <person name="Dong X."/>
            <person name="Chaisiri K."/>
            <person name="Xia D."/>
            <person name="Armstrong S.D."/>
            <person name="Fang Y."/>
            <person name="Donnelly M.J."/>
            <person name="Kadowaki T."/>
            <person name="McGarry J.W."/>
            <person name="Darby A.C."/>
            <person name="Makepeace B.L."/>
        </authorList>
    </citation>
    <scope>NUCLEOTIDE SEQUENCE [LARGE SCALE GENOMIC DNA]</scope>
    <source>
        <strain evidence="1">UoL-UT</strain>
    </source>
</reference>
<comment type="caution">
    <text evidence="1">The sequence shown here is derived from an EMBL/GenBank/DDBJ whole genome shotgun (WGS) entry which is preliminary data.</text>
</comment>
<protein>
    <submittedName>
        <fullName evidence="1">Uncharacterized protein</fullName>
    </submittedName>
</protein>
<organism evidence="1 2">
    <name type="scientific">Leptotrombidium deliense</name>
    <dbReference type="NCBI Taxonomy" id="299467"/>
    <lineage>
        <taxon>Eukaryota</taxon>
        <taxon>Metazoa</taxon>
        <taxon>Ecdysozoa</taxon>
        <taxon>Arthropoda</taxon>
        <taxon>Chelicerata</taxon>
        <taxon>Arachnida</taxon>
        <taxon>Acari</taxon>
        <taxon>Acariformes</taxon>
        <taxon>Trombidiformes</taxon>
        <taxon>Prostigmata</taxon>
        <taxon>Anystina</taxon>
        <taxon>Parasitengona</taxon>
        <taxon>Trombiculoidea</taxon>
        <taxon>Trombiculidae</taxon>
        <taxon>Leptotrombidium</taxon>
    </lineage>
</organism>